<dbReference type="Gene3D" id="1.20.1260.10">
    <property type="match status" value="1"/>
</dbReference>
<dbReference type="PROSITE" id="PS50905">
    <property type="entry name" value="FERRITIN_LIKE"/>
    <property type="match status" value="1"/>
</dbReference>
<keyword evidence="3" id="KW-0479">Metal-binding</keyword>
<dbReference type="InterPro" id="IPR024934">
    <property type="entry name" value="Rubredoxin-like_dom"/>
</dbReference>
<dbReference type="InterPro" id="IPR003251">
    <property type="entry name" value="Rr_diiron-bd_dom"/>
</dbReference>
<evidence type="ECO:0000313" key="8">
    <source>
        <dbReference type="EMBL" id="MSR92550.1"/>
    </source>
</evidence>
<dbReference type="GO" id="GO:0005506">
    <property type="term" value="F:iron ion binding"/>
    <property type="evidence" value="ECO:0007669"/>
    <property type="project" value="InterPro"/>
</dbReference>
<dbReference type="AlphaFoldDB" id="A0A7X2T2S0"/>
<evidence type="ECO:0000256" key="2">
    <source>
        <dbReference type="ARBA" id="ARBA00022448"/>
    </source>
</evidence>
<reference evidence="8 9" key="1">
    <citation type="submission" date="2019-08" db="EMBL/GenBank/DDBJ databases">
        <title>In-depth cultivation of the pig gut microbiome towards novel bacterial diversity and tailored functional studies.</title>
        <authorList>
            <person name="Wylensek D."/>
            <person name="Hitch T.C.A."/>
            <person name="Clavel T."/>
        </authorList>
    </citation>
    <scope>NUCLEOTIDE SEQUENCE [LARGE SCALE GENOMIC DNA]</scope>
    <source>
        <strain evidence="8 9">WCA-383-APC-5B</strain>
    </source>
</reference>
<dbReference type="InterPro" id="IPR009078">
    <property type="entry name" value="Ferritin-like_SF"/>
</dbReference>
<evidence type="ECO:0000313" key="9">
    <source>
        <dbReference type="Proteomes" id="UP000460287"/>
    </source>
</evidence>
<proteinExistence type="predicted"/>
<dbReference type="EMBL" id="VULX01000036">
    <property type="protein sequence ID" value="MSR92550.1"/>
    <property type="molecule type" value="Genomic_DNA"/>
</dbReference>
<sequence>MELKDSETYKNLMRTFAGESRARNMYNLFGEKADKEGYLWIKKIFDETALNEYAHAREVFKRYLCFVGTTEENLKKAVEGESEETECIYKKFEETAKKEGFEDIADFYADLQEVEESHKKRFSELYKKLKDERLYKSDDEVMWRCMNCGYIYVGKEAPNECPLCHYPRKFFKRYCSDSCKKKAE</sequence>
<dbReference type="GO" id="GO:0016491">
    <property type="term" value="F:oxidoreductase activity"/>
    <property type="evidence" value="ECO:0007669"/>
    <property type="project" value="InterPro"/>
</dbReference>
<dbReference type="PANTHER" id="PTHR43865">
    <property type="entry name" value="RUBRERYTHRIN-RELATED"/>
    <property type="match status" value="1"/>
</dbReference>
<evidence type="ECO:0000256" key="5">
    <source>
        <dbReference type="ARBA" id="ARBA00023004"/>
    </source>
</evidence>
<comment type="cofactor">
    <cofactor evidence="1">
        <name>Fe(3+)</name>
        <dbReference type="ChEBI" id="CHEBI:29034"/>
    </cofactor>
</comment>
<dbReference type="CDD" id="cd01041">
    <property type="entry name" value="Rubrerythrin"/>
    <property type="match status" value="1"/>
</dbReference>
<feature type="domain" description="Rubredoxin-like" evidence="6">
    <location>
        <begin position="140"/>
        <end position="174"/>
    </location>
</feature>
<dbReference type="InterPro" id="IPR009040">
    <property type="entry name" value="Ferritin-like_diiron"/>
</dbReference>
<comment type="caution">
    <text evidence="8">The sequence shown here is derived from an EMBL/GenBank/DDBJ whole genome shotgun (WGS) entry which is preliminary data.</text>
</comment>
<dbReference type="PANTHER" id="PTHR43865:SF1">
    <property type="entry name" value="RUBRERYTHRIN-RELATED"/>
    <property type="match status" value="1"/>
</dbReference>
<dbReference type="Pfam" id="PF21349">
    <property type="entry name" value="RUBY_RBDX"/>
    <property type="match status" value="1"/>
</dbReference>
<dbReference type="InterPro" id="IPR052364">
    <property type="entry name" value="Rubrerythrin"/>
</dbReference>
<evidence type="ECO:0000259" key="7">
    <source>
        <dbReference type="PROSITE" id="PS50905"/>
    </source>
</evidence>
<gene>
    <name evidence="8" type="ORF">FYJ33_14525</name>
</gene>
<dbReference type="Proteomes" id="UP000460287">
    <property type="component" value="Unassembled WGS sequence"/>
</dbReference>
<keyword evidence="4" id="KW-0249">Electron transport</keyword>
<name>A0A7X2T2S0_9CLOT</name>
<dbReference type="InterPro" id="IPR012347">
    <property type="entry name" value="Ferritin-like"/>
</dbReference>
<evidence type="ECO:0000256" key="3">
    <source>
        <dbReference type="ARBA" id="ARBA00022723"/>
    </source>
</evidence>
<protein>
    <submittedName>
        <fullName evidence="8">Rubrerythrin family protein</fullName>
    </submittedName>
</protein>
<dbReference type="RefSeq" id="WP_154532573.1">
    <property type="nucleotide sequence ID" value="NZ_JAXFSD010000168.1"/>
</dbReference>
<keyword evidence="5" id="KW-0408">Iron</keyword>
<dbReference type="SUPFAM" id="SSF47240">
    <property type="entry name" value="Ferritin-like"/>
    <property type="match status" value="1"/>
</dbReference>
<dbReference type="InterPro" id="IPR048574">
    <property type="entry name" value="RUBY_RBDX"/>
</dbReference>
<dbReference type="Pfam" id="PF02915">
    <property type="entry name" value="Rubrerythrin"/>
    <property type="match status" value="1"/>
</dbReference>
<dbReference type="SUPFAM" id="SSF57802">
    <property type="entry name" value="Rubredoxin-like"/>
    <property type="match status" value="1"/>
</dbReference>
<accession>A0A7X2T2S0</accession>
<keyword evidence="9" id="KW-1185">Reference proteome</keyword>
<organism evidence="8 9">
    <name type="scientific">Inconstantimicrobium porci</name>
    <dbReference type="NCBI Taxonomy" id="2652291"/>
    <lineage>
        <taxon>Bacteria</taxon>
        <taxon>Bacillati</taxon>
        <taxon>Bacillota</taxon>
        <taxon>Clostridia</taxon>
        <taxon>Eubacteriales</taxon>
        <taxon>Clostridiaceae</taxon>
        <taxon>Inconstantimicrobium</taxon>
    </lineage>
</organism>
<dbReference type="Gene3D" id="2.20.28.10">
    <property type="match status" value="1"/>
</dbReference>
<dbReference type="PROSITE" id="PS50903">
    <property type="entry name" value="RUBREDOXIN_LIKE"/>
    <property type="match status" value="1"/>
</dbReference>
<feature type="domain" description="Ferritin-like diiron" evidence="7">
    <location>
        <begin position="2"/>
        <end position="133"/>
    </location>
</feature>
<evidence type="ECO:0000256" key="4">
    <source>
        <dbReference type="ARBA" id="ARBA00022982"/>
    </source>
</evidence>
<keyword evidence="2" id="KW-0813">Transport</keyword>
<evidence type="ECO:0000259" key="6">
    <source>
        <dbReference type="PROSITE" id="PS50903"/>
    </source>
</evidence>
<evidence type="ECO:0000256" key="1">
    <source>
        <dbReference type="ARBA" id="ARBA00001965"/>
    </source>
</evidence>